<dbReference type="Proteomes" id="UP000050761">
    <property type="component" value="Unassembled WGS sequence"/>
</dbReference>
<gene>
    <name evidence="2" type="ORF">HPBE_LOCUS5731</name>
</gene>
<reference evidence="4" key="2">
    <citation type="submission" date="2019-09" db="UniProtKB">
        <authorList>
            <consortium name="WormBaseParasite"/>
        </authorList>
    </citation>
    <scope>IDENTIFICATION</scope>
</reference>
<evidence type="ECO:0000256" key="1">
    <source>
        <dbReference type="SAM" id="MobiDB-lite"/>
    </source>
</evidence>
<name>A0A183FGF4_HELPZ</name>
<accession>A0A183FGF4</accession>
<dbReference type="WBParaSite" id="HPBE_0000573001-mRNA-1">
    <property type="protein sequence ID" value="HPBE_0000573001-mRNA-1"/>
    <property type="gene ID" value="HPBE_0000573001"/>
</dbReference>
<dbReference type="EMBL" id="UZAH01025530">
    <property type="protein sequence ID" value="VDO65639.1"/>
    <property type="molecule type" value="Genomic_DNA"/>
</dbReference>
<evidence type="ECO:0000313" key="2">
    <source>
        <dbReference type="EMBL" id="VDO65639.1"/>
    </source>
</evidence>
<feature type="compositionally biased region" description="Basic and acidic residues" evidence="1">
    <location>
        <begin position="75"/>
        <end position="90"/>
    </location>
</feature>
<feature type="region of interest" description="Disordered" evidence="1">
    <location>
        <begin position="1"/>
        <end position="32"/>
    </location>
</feature>
<dbReference type="AlphaFoldDB" id="A0A183FGF4"/>
<keyword evidence="3" id="KW-1185">Reference proteome</keyword>
<organism evidence="3 4">
    <name type="scientific">Heligmosomoides polygyrus</name>
    <name type="common">Parasitic roundworm</name>
    <dbReference type="NCBI Taxonomy" id="6339"/>
    <lineage>
        <taxon>Eukaryota</taxon>
        <taxon>Metazoa</taxon>
        <taxon>Ecdysozoa</taxon>
        <taxon>Nematoda</taxon>
        <taxon>Chromadorea</taxon>
        <taxon>Rhabditida</taxon>
        <taxon>Rhabditina</taxon>
        <taxon>Rhabditomorpha</taxon>
        <taxon>Strongyloidea</taxon>
        <taxon>Heligmosomidae</taxon>
        <taxon>Heligmosomoides</taxon>
    </lineage>
</organism>
<accession>A0A3P7XJ43</accession>
<feature type="compositionally biased region" description="Acidic residues" evidence="1">
    <location>
        <begin position="21"/>
        <end position="31"/>
    </location>
</feature>
<sequence>MIEEVMGPEKPPPLVDKPANDDEEDDGEGCLDESKIGTIDVYEEEGLYEIRVDVEVEVHDQRVIKWVWPAPAPDGRQDRVGERVAEDEGRQGTNQSRKYMRKWINA</sequence>
<reference evidence="2 3" key="1">
    <citation type="submission" date="2018-11" db="EMBL/GenBank/DDBJ databases">
        <authorList>
            <consortium name="Pathogen Informatics"/>
        </authorList>
    </citation>
    <scope>NUCLEOTIDE SEQUENCE [LARGE SCALE GENOMIC DNA]</scope>
</reference>
<feature type="region of interest" description="Disordered" evidence="1">
    <location>
        <begin position="70"/>
        <end position="106"/>
    </location>
</feature>
<evidence type="ECO:0000313" key="4">
    <source>
        <dbReference type="WBParaSite" id="HPBE_0000573001-mRNA-1"/>
    </source>
</evidence>
<proteinExistence type="predicted"/>
<protein>
    <submittedName>
        <fullName evidence="4">Chromo domain-containing protein</fullName>
    </submittedName>
</protein>
<evidence type="ECO:0000313" key="3">
    <source>
        <dbReference type="Proteomes" id="UP000050761"/>
    </source>
</evidence>